<sequence>MASVQGFKDAEKTYYLQNYRGQRTEHAINHTEWHGQRENYFPLRHGHVAEGHHYSAEGHADMAEGRADMAQGHGDSHGHMAQGLGHVAEGLGYMAEGLGKKVQRFGLKVQGLGHKVQAQGQHSEHGMVKPMLPARAQTRAITLALMPRITSWAITTSVALPNRKSSLLMM</sequence>
<comment type="caution">
    <text evidence="1">The sequence shown here is derived from an EMBL/GenBank/DDBJ whole genome shotgun (WGS) entry which is preliminary data.</text>
</comment>
<organism evidence="1 2">
    <name type="scientific">Eucalyptus globulus</name>
    <name type="common">Tasmanian blue gum</name>
    <dbReference type="NCBI Taxonomy" id="34317"/>
    <lineage>
        <taxon>Eukaryota</taxon>
        <taxon>Viridiplantae</taxon>
        <taxon>Streptophyta</taxon>
        <taxon>Embryophyta</taxon>
        <taxon>Tracheophyta</taxon>
        <taxon>Spermatophyta</taxon>
        <taxon>Magnoliopsida</taxon>
        <taxon>eudicotyledons</taxon>
        <taxon>Gunneridae</taxon>
        <taxon>Pentapetalae</taxon>
        <taxon>rosids</taxon>
        <taxon>malvids</taxon>
        <taxon>Myrtales</taxon>
        <taxon>Myrtaceae</taxon>
        <taxon>Myrtoideae</taxon>
        <taxon>Eucalypteae</taxon>
        <taxon>Eucalyptus</taxon>
    </lineage>
</organism>
<dbReference type="SUPFAM" id="SSF101967">
    <property type="entry name" value="Adhesin YadA, collagen-binding domain"/>
    <property type="match status" value="1"/>
</dbReference>
<accession>A0ABD3KZQ1</accession>
<proteinExistence type="predicted"/>
<evidence type="ECO:0000313" key="1">
    <source>
        <dbReference type="EMBL" id="KAL3742901.1"/>
    </source>
</evidence>
<gene>
    <name evidence="1" type="ORF">ACJRO7_018239</name>
</gene>
<keyword evidence="2" id="KW-1185">Reference proteome</keyword>
<evidence type="ECO:0000313" key="2">
    <source>
        <dbReference type="Proteomes" id="UP001634007"/>
    </source>
</evidence>
<dbReference type="EMBL" id="JBJKBG010000004">
    <property type="protein sequence ID" value="KAL3742901.1"/>
    <property type="molecule type" value="Genomic_DNA"/>
</dbReference>
<name>A0ABD3KZQ1_EUCGL</name>
<protein>
    <submittedName>
        <fullName evidence="1">Uncharacterized protein</fullName>
    </submittedName>
</protein>
<reference evidence="1 2" key="1">
    <citation type="submission" date="2024-11" db="EMBL/GenBank/DDBJ databases">
        <title>Chromosome-level genome assembly of Eucalyptus globulus Labill. provides insights into its genome evolution.</title>
        <authorList>
            <person name="Li X."/>
        </authorList>
    </citation>
    <scope>NUCLEOTIDE SEQUENCE [LARGE SCALE GENOMIC DNA]</scope>
    <source>
        <strain evidence="1">CL2024</strain>
        <tissue evidence="1">Fresh tender leaves</tissue>
    </source>
</reference>
<dbReference type="Proteomes" id="UP001634007">
    <property type="component" value="Unassembled WGS sequence"/>
</dbReference>
<dbReference type="AlphaFoldDB" id="A0ABD3KZQ1"/>
<dbReference type="InterPro" id="IPR011049">
    <property type="entry name" value="Serralysin-like_metalloprot_C"/>
</dbReference>